<dbReference type="PANTHER" id="PTHR36587:SF2">
    <property type="entry name" value="EXPRESSION SITE-ASSOCIATED GENE 3 (ESAG3)-LIKE PROTEIN"/>
    <property type="match status" value="1"/>
</dbReference>
<organism evidence="1 2">
    <name type="scientific">Fusarium fujikuroi</name>
    <name type="common">Bakanae and foot rot disease fungus</name>
    <name type="synonym">Gibberella fujikuroi</name>
    <dbReference type="NCBI Taxonomy" id="5127"/>
    <lineage>
        <taxon>Eukaryota</taxon>
        <taxon>Fungi</taxon>
        <taxon>Dikarya</taxon>
        <taxon>Ascomycota</taxon>
        <taxon>Pezizomycotina</taxon>
        <taxon>Sordariomycetes</taxon>
        <taxon>Hypocreomycetidae</taxon>
        <taxon>Hypocreales</taxon>
        <taxon>Nectriaceae</taxon>
        <taxon>Fusarium</taxon>
        <taxon>Fusarium fujikuroi species complex</taxon>
    </lineage>
</organism>
<dbReference type="CDD" id="cd22997">
    <property type="entry name" value="GT_LH"/>
    <property type="match status" value="1"/>
</dbReference>
<sequence length="635" mass="72490">MSASSEPFTLFHKFPPELKLDILSFCTRNDLVCLSLTGPDMRNLVAPLIPSKPNLTWVDQLGPTPDIPSECHDPHRNNTLRRQDCVGARDQQVVYSPISHRFRRHEYRGKICYRCRNYPSAHPVCNVSYCKKHCACISCPLFMRLRGWMGDRKYCAECNQFTTRTKRNNGRCTHGRKKMLPQIWPQGYKRLDSSSSLEDVVTPEKSGSSLHLFVKRLLRLPLKTRAILIAALLIFPGLLALTSLKGRAFLAGEIATGQAYETYPQQDIAKLPSRDRRLSIVLPANNPDHDLCKVITSALALGYPAPVIVNWGKTYDKSKGWKGGSHLAKITGTLEYLDSVSNPDTPDENRLEENDIVVLTDSGSMIGPVGDMRKYFRRVHERMQRGLVNGKDLYSDQGIFGEIFAEQEIWRRWLRKNTVSRKDRSFEVMHSDFEYHVGLDYTQNLFIPTVFEEQDGEIIALSNETGIAEKSVSLGIEPRLDGVPDDIQSSTNPLNMHVLHDPADWGDMPVYADFYSTAIPVVVHHNAHKDGAKKRRYLWWDRIWFFPYLRQLIKAQLAIVEAEPLLDIAVNGERLVYWESRSNITQKKPKTFIVDSGKASIVEREFGHVCRAKTERAEAEKPWYDEVFRDGQGEL</sequence>
<dbReference type="EMBL" id="CABFJX010000374">
    <property type="protein sequence ID" value="VTT74641.1"/>
    <property type="molecule type" value="Genomic_DNA"/>
</dbReference>
<accession>A0A9Q9RSR4</accession>
<evidence type="ECO:0000313" key="2">
    <source>
        <dbReference type="Proteomes" id="UP000760494"/>
    </source>
</evidence>
<gene>
    <name evidence="1" type="ORF">C2S_1827</name>
</gene>
<dbReference type="PANTHER" id="PTHR36587">
    <property type="entry name" value="EXPRESSION SITE-ASSOCIATED GENE 3 (ESAG3)-LIKE PROTEIN"/>
    <property type="match status" value="1"/>
</dbReference>
<reference evidence="1" key="1">
    <citation type="submission" date="2019-05" db="EMBL/GenBank/DDBJ databases">
        <authorList>
            <person name="Piombo E."/>
        </authorList>
    </citation>
    <scope>NUCLEOTIDE SEQUENCE</scope>
    <source>
        <strain evidence="1">C2S</strain>
    </source>
</reference>
<comment type="caution">
    <text evidence="1">The sequence shown here is derived from an EMBL/GenBank/DDBJ whole genome shotgun (WGS) entry which is preliminary data.</text>
</comment>
<dbReference type="Proteomes" id="UP000760494">
    <property type="component" value="Unassembled WGS sequence"/>
</dbReference>
<protein>
    <recommendedName>
        <fullName evidence="3">F-box domain-containing protein</fullName>
    </recommendedName>
</protein>
<name>A0A9Q9RSR4_FUSFU</name>
<proteinExistence type="predicted"/>
<dbReference type="AlphaFoldDB" id="A0A9Q9RSR4"/>
<evidence type="ECO:0008006" key="3">
    <source>
        <dbReference type="Google" id="ProtNLM"/>
    </source>
</evidence>
<evidence type="ECO:0000313" key="1">
    <source>
        <dbReference type="EMBL" id="VTT74641.1"/>
    </source>
</evidence>